<dbReference type="PROSITE" id="PS50812">
    <property type="entry name" value="PWWP"/>
    <property type="match status" value="1"/>
</dbReference>
<proteinExistence type="predicted"/>
<keyword evidence="2" id="KW-0863">Zinc-finger</keyword>
<evidence type="ECO:0000259" key="4">
    <source>
        <dbReference type="PROSITE" id="PS50812"/>
    </source>
</evidence>
<evidence type="ECO:0000256" key="1">
    <source>
        <dbReference type="ARBA" id="ARBA00022723"/>
    </source>
</evidence>
<dbReference type="OrthoDB" id="6435831at2759"/>
<comment type="caution">
    <text evidence="6">The sequence shown here is derived from an EMBL/GenBank/DDBJ whole genome shotgun (WGS) entry which is preliminary data.</text>
</comment>
<organism evidence="6 7">
    <name type="scientific">Nephila pilipes</name>
    <name type="common">Giant wood spider</name>
    <name type="synonym">Nephila maculata</name>
    <dbReference type="NCBI Taxonomy" id="299642"/>
    <lineage>
        <taxon>Eukaryota</taxon>
        <taxon>Metazoa</taxon>
        <taxon>Ecdysozoa</taxon>
        <taxon>Arthropoda</taxon>
        <taxon>Chelicerata</taxon>
        <taxon>Arachnida</taxon>
        <taxon>Araneae</taxon>
        <taxon>Araneomorphae</taxon>
        <taxon>Entelegynae</taxon>
        <taxon>Araneoidea</taxon>
        <taxon>Nephilidae</taxon>
        <taxon>Nephila</taxon>
    </lineage>
</organism>
<keyword evidence="3" id="KW-0862">Zinc</keyword>
<dbReference type="PANTHER" id="PTHR15999">
    <property type="entry name" value="ZINC FINGER CW-TYPE PWWP DOMAIN PROTEIN 1"/>
    <property type="match status" value="1"/>
</dbReference>
<dbReference type="InterPro" id="IPR042778">
    <property type="entry name" value="ZCWPW1/ZCWPW2"/>
</dbReference>
<dbReference type="Proteomes" id="UP000887013">
    <property type="component" value="Unassembled WGS sequence"/>
</dbReference>
<accession>A0A8X6QG88</accession>
<gene>
    <name evidence="6" type="primary">ZCWPW1_2</name>
    <name evidence="6" type="ORF">NPIL_683391</name>
</gene>
<reference evidence="6" key="1">
    <citation type="submission" date="2020-08" db="EMBL/GenBank/DDBJ databases">
        <title>Multicomponent nature underlies the extraordinary mechanical properties of spider dragline silk.</title>
        <authorList>
            <person name="Kono N."/>
            <person name="Nakamura H."/>
            <person name="Mori M."/>
            <person name="Yoshida Y."/>
            <person name="Ohtoshi R."/>
            <person name="Malay A.D."/>
            <person name="Moran D.A.P."/>
            <person name="Tomita M."/>
            <person name="Numata K."/>
            <person name="Arakawa K."/>
        </authorList>
    </citation>
    <scope>NUCLEOTIDE SEQUENCE</scope>
</reference>
<feature type="domain" description="PWWP" evidence="4">
    <location>
        <begin position="111"/>
        <end position="164"/>
    </location>
</feature>
<feature type="domain" description="CW-type" evidence="5">
    <location>
        <begin position="49"/>
        <end position="103"/>
    </location>
</feature>
<evidence type="ECO:0000256" key="2">
    <source>
        <dbReference type="ARBA" id="ARBA00022771"/>
    </source>
</evidence>
<dbReference type="SUPFAM" id="SSF63748">
    <property type="entry name" value="Tudor/PWWP/MBT"/>
    <property type="match status" value="1"/>
</dbReference>
<dbReference type="InterPro" id="IPR000313">
    <property type="entry name" value="PWWP_dom"/>
</dbReference>
<sequence length="164" mass="19230">MRSGVTEYVNKSAKIEPRASLPPHPERKHQIGVNLVEKEKLLTFVKHACKDFGIWIECIECKKWRKDFHYSESHEVPESWCCSMLNLENGKKGSCDDPEEETEEEYLEYCPGSVVWAKLDGYPWWPAMVDENPDVEEFVWKEGKVRCCYKTYDQAHLLNKSLQL</sequence>
<evidence type="ECO:0000313" key="7">
    <source>
        <dbReference type="Proteomes" id="UP000887013"/>
    </source>
</evidence>
<evidence type="ECO:0000259" key="5">
    <source>
        <dbReference type="PROSITE" id="PS51050"/>
    </source>
</evidence>
<dbReference type="EMBL" id="BMAW01080622">
    <property type="protein sequence ID" value="GFU20480.1"/>
    <property type="molecule type" value="Genomic_DNA"/>
</dbReference>
<dbReference type="PANTHER" id="PTHR15999:SF2">
    <property type="entry name" value="ZINC FINGER CW-TYPE PWWP DOMAIN PROTEIN 1"/>
    <property type="match status" value="1"/>
</dbReference>
<name>A0A8X6QG88_NEPPI</name>
<protein>
    <submittedName>
        <fullName evidence="6">Zinc finger CW-type PWWP domain protein 1</fullName>
    </submittedName>
</protein>
<dbReference type="AlphaFoldDB" id="A0A8X6QG88"/>
<evidence type="ECO:0000313" key="6">
    <source>
        <dbReference type="EMBL" id="GFU20480.1"/>
    </source>
</evidence>
<keyword evidence="1" id="KW-0479">Metal-binding</keyword>
<dbReference type="PROSITE" id="PS51050">
    <property type="entry name" value="ZF_CW"/>
    <property type="match status" value="1"/>
</dbReference>
<dbReference type="Gene3D" id="2.30.30.140">
    <property type="match status" value="1"/>
</dbReference>
<dbReference type="Gene3D" id="3.30.40.100">
    <property type="match status" value="1"/>
</dbReference>
<dbReference type="Pfam" id="PF07496">
    <property type="entry name" value="zf-CW"/>
    <property type="match status" value="1"/>
</dbReference>
<keyword evidence="7" id="KW-1185">Reference proteome</keyword>
<dbReference type="GO" id="GO:0008270">
    <property type="term" value="F:zinc ion binding"/>
    <property type="evidence" value="ECO:0007669"/>
    <property type="project" value="UniProtKB-KW"/>
</dbReference>
<dbReference type="Pfam" id="PF00855">
    <property type="entry name" value="PWWP"/>
    <property type="match status" value="1"/>
</dbReference>
<dbReference type="InterPro" id="IPR011124">
    <property type="entry name" value="Znf_CW"/>
</dbReference>
<evidence type="ECO:0000256" key="3">
    <source>
        <dbReference type="ARBA" id="ARBA00022833"/>
    </source>
</evidence>